<dbReference type="AlphaFoldDB" id="A0A382GB48"/>
<dbReference type="Pfam" id="PF04965">
    <property type="entry name" value="GPW_gp25"/>
    <property type="match status" value="1"/>
</dbReference>
<name>A0A382GB48_9ZZZZ</name>
<reference evidence="2" key="1">
    <citation type="submission" date="2018-05" db="EMBL/GenBank/DDBJ databases">
        <authorList>
            <person name="Lanie J.A."/>
            <person name="Ng W.-L."/>
            <person name="Kazmierczak K.M."/>
            <person name="Andrzejewski T.M."/>
            <person name="Davidsen T.M."/>
            <person name="Wayne K.J."/>
            <person name="Tettelin H."/>
            <person name="Glass J.I."/>
            <person name="Rusch D."/>
            <person name="Podicherti R."/>
            <person name="Tsui H.-C.T."/>
            <person name="Winkler M.E."/>
        </authorList>
    </citation>
    <scope>NUCLEOTIDE SEQUENCE</scope>
</reference>
<evidence type="ECO:0000313" key="2">
    <source>
        <dbReference type="EMBL" id="SVB72139.1"/>
    </source>
</evidence>
<dbReference type="EMBL" id="UINC01054435">
    <property type="protein sequence ID" value="SVB72139.1"/>
    <property type="molecule type" value="Genomic_DNA"/>
</dbReference>
<sequence length="92" mass="10364">MKNLLLTKFGERFGHPDFGCELANLNFEQLEDDIMVKADEAINEAVSKWLPYLNIVNIESELNPAANRLNVKVTYSLKTDPTESNSAIVTYS</sequence>
<proteinExistence type="predicted"/>
<dbReference type="InterPro" id="IPR007048">
    <property type="entry name" value="IraD/Gp25-like"/>
</dbReference>
<accession>A0A382GB48</accession>
<dbReference type="SUPFAM" id="SSF160719">
    <property type="entry name" value="gpW/gp25-like"/>
    <property type="match status" value="1"/>
</dbReference>
<protein>
    <recommendedName>
        <fullName evidence="1">IraD/Gp25-like domain-containing protein</fullName>
    </recommendedName>
</protein>
<dbReference type="Gene3D" id="3.10.450.40">
    <property type="match status" value="1"/>
</dbReference>
<evidence type="ECO:0000259" key="1">
    <source>
        <dbReference type="Pfam" id="PF04965"/>
    </source>
</evidence>
<organism evidence="2">
    <name type="scientific">marine metagenome</name>
    <dbReference type="NCBI Taxonomy" id="408172"/>
    <lineage>
        <taxon>unclassified sequences</taxon>
        <taxon>metagenomes</taxon>
        <taxon>ecological metagenomes</taxon>
    </lineage>
</organism>
<feature type="domain" description="IraD/Gp25-like" evidence="1">
    <location>
        <begin position="2"/>
        <end position="81"/>
    </location>
</feature>
<gene>
    <name evidence="2" type="ORF">METZ01_LOCUS224993</name>
</gene>